<feature type="binding site" evidence="17">
    <location>
        <position position="377"/>
    </location>
    <ligand>
        <name>Ca(2+)</name>
        <dbReference type="ChEBI" id="CHEBI:29108"/>
        <label>3</label>
    </ligand>
</feature>
<dbReference type="Pfam" id="PF01471">
    <property type="entry name" value="PG_binding_1"/>
    <property type="match status" value="1"/>
</dbReference>
<dbReference type="SMART" id="SM00235">
    <property type="entry name" value="ZnMc"/>
    <property type="match status" value="1"/>
</dbReference>
<feature type="region of interest" description="Disordered" evidence="19">
    <location>
        <begin position="138"/>
        <end position="174"/>
    </location>
</feature>
<gene>
    <name evidence="21" type="ORF">G2W53_001823</name>
</gene>
<keyword evidence="9" id="KW-0805">Transcription regulation</keyword>
<keyword evidence="4 17" id="KW-0479">Metal-binding</keyword>
<evidence type="ECO:0000256" key="7">
    <source>
        <dbReference type="ARBA" id="ARBA00022801"/>
    </source>
</evidence>
<dbReference type="InterPro" id="IPR021190">
    <property type="entry name" value="Pept_M10A"/>
</dbReference>
<keyword evidence="17" id="KW-0106">Calcium</keyword>
<keyword evidence="3" id="KW-0645">Protease</keyword>
<evidence type="ECO:0000256" key="18">
    <source>
        <dbReference type="PROSITE-ProRule" id="PRU00470"/>
    </source>
</evidence>
<feature type="domain" description="SBP-type" evidence="20">
    <location>
        <begin position="71"/>
        <end position="148"/>
    </location>
</feature>
<dbReference type="Pfam" id="PF03110">
    <property type="entry name" value="SBP"/>
    <property type="match status" value="1"/>
</dbReference>
<evidence type="ECO:0000256" key="14">
    <source>
        <dbReference type="ARBA" id="ARBA00023180"/>
    </source>
</evidence>
<protein>
    <submittedName>
        <fullName evidence="21">Metalloendoproteinase 4-MMP-like</fullName>
    </submittedName>
</protein>
<keyword evidence="13" id="KW-0804">Transcription</keyword>
<dbReference type="FunFam" id="4.10.1100.10:FF:000001">
    <property type="entry name" value="Squamosa promoter-binding-like protein 14"/>
    <property type="match status" value="1"/>
</dbReference>
<dbReference type="SUPFAM" id="SSF47090">
    <property type="entry name" value="PGBD-like"/>
    <property type="match status" value="1"/>
</dbReference>
<keyword evidence="11" id="KW-0238">DNA-binding</keyword>
<dbReference type="PROSITE" id="PS00546">
    <property type="entry name" value="CYSTEINE_SWITCH"/>
    <property type="match status" value="1"/>
</dbReference>
<comment type="cofactor">
    <cofactor evidence="17">
        <name>Ca(2+)</name>
        <dbReference type="ChEBI" id="CHEBI:29108"/>
    </cofactor>
    <text evidence="17">Can bind about 5 Ca(2+) ions per subunit.</text>
</comment>
<dbReference type="FunFam" id="3.40.390.10:FF:000018">
    <property type="entry name" value="Metalloendoproteinase 1"/>
    <property type="match status" value="1"/>
</dbReference>
<dbReference type="Gene3D" id="3.40.390.10">
    <property type="entry name" value="Collagenase (Catalytic Domain)"/>
    <property type="match status" value="1"/>
</dbReference>
<evidence type="ECO:0000256" key="4">
    <source>
        <dbReference type="ARBA" id="ARBA00022723"/>
    </source>
</evidence>
<proteinExistence type="inferred from homology"/>
<dbReference type="InterPro" id="IPR036365">
    <property type="entry name" value="PGBD-like_sf"/>
</dbReference>
<dbReference type="InterPro" id="IPR006026">
    <property type="entry name" value="Peptidase_Metallo"/>
</dbReference>
<keyword evidence="22" id="KW-1185">Reference proteome</keyword>
<keyword evidence="5" id="KW-0732">Signal</keyword>
<evidence type="ECO:0000256" key="5">
    <source>
        <dbReference type="ARBA" id="ARBA00022729"/>
    </source>
</evidence>
<name>A0A834XKJ6_9FABA</name>
<evidence type="ECO:0000256" key="1">
    <source>
        <dbReference type="ARBA" id="ARBA00004123"/>
    </source>
</evidence>
<evidence type="ECO:0000256" key="9">
    <source>
        <dbReference type="ARBA" id="ARBA00023015"/>
    </source>
</evidence>
<dbReference type="GO" id="GO:0006508">
    <property type="term" value="P:proteolysis"/>
    <property type="evidence" value="ECO:0007669"/>
    <property type="project" value="UniProtKB-KW"/>
</dbReference>
<feature type="binding site" evidence="17">
    <location>
        <position position="385"/>
    </location>
    <ligand>
        <name>Zn(2+)</name>
        <dbReference type="ChEBI" id="CHEBI:29105"/>
        <label>1</label>
    </ligand>
</feature>
<dbReference type="InterPro" id="IPR021158">
    <property type="entry name" value="Pept_M10A_Zn_BS"/>
</dbReference>
<dbReference type="InterPro" id="IPR004333">
    <property type="entry name" value="SBP_dom"/>
</dbReference>
<evidence type="ECO:0000256" key="15">
    <source>
        <dbReference type="ARBA" id="ARBA00023242"/>
    </source>
</evidence>
<feature type="binding site" evidence="17">
    <location>
        <position position="427"/>
    </location>
    <ligand>
        <name>Zn(2+)</name>
        <dbReference type="ChEBI" id="CHEBI:29105"/>
        <label>2</label>
        <note>catalytic</note>
    </ligand>
</feature>
<feature type="binding site" evidence="17">
    <location>
        <position position="378"/>
    </location>
    <ligand>
        <name>Ca(2+)</name>
        <dbReference type="ChEBI" id="CHEBI:29108"/>
        <label>3</label>
    </ligand>
</feature>
<organism evidence="21 22">
    <name type="scientific">Senna tora</name>
    <dbReference type="NCBI Taxonomy" id="362788"/>
    <lineage>
        <taxon>Eukaryota</taxon>
        <taxon>Viridiplantae</taxon>
        <taxon>Streptophyta</taxon>
        <taxon>Embryophyta</taxon>
        <taxon>Tracheophyta</taxon>
        <taxon>Spermatophyta</taxon>
        <taxon>Magnoliopsida</taxon>
        <taxon>eudicotyledons</taxon>
        <taxon>Gunneridae</taxon>
        <taxon>Pentapetalae</taxon>
        <taxon>rosids</taxon>
        <taxon>fabids</taxon>
        <taxon>Fabales</taxon>
        <taxon>Fabaceae</taxon>
        <taxon>Caesalpinioideae</taxon>
        <taxon>Cassia clade</taxon>
        <taxon>Senna</taxon>
    </lineage>
</organism>
<dbReference type="OrthoDB" id="406838at2759"/>
<evidence type="ECO:0000256" key="2">
    <source>
        <dbReference type="ARBA" id="ARBA00009614"/>
    </source>
</evidence>
<feature type="binding site" evidence="17">
    <location>
        <position position="441"/>
    </location>
    <ligand>
        <name>Zn(2+)</name>
        <dbReference type="ChEBI" id="CHEBI:29105"/>
        <label>2</label>
        <note>catalytic</note>
    </ligand>
</feature>
<accession>A0A834XKJ6</accession>
<dbReference type="SUPFAM" id="SSF103612">
    <property type="entry name" value="SBT domain"/>
    <property type="match status" value="1"/>
</dbReference>
<evidence type="ECO:0000256" key="17">
    <source>
        <dbReference type="PIRSR" id="PIRSR621190-2"/>
    </source>
</evidence>
<dbReference type="GO" id="GO:0003677">
    <property type="term" value="F:DNA binding"/>
    <property type="evidence" value="ECO:0007669"/>
    <property type="project" value="UniProtKB-KW"/>
</dbReference>
<feature type="binding site" evidence="17">
    <location>
        <position position="400"/>
    </location>
    <ligand>
        <name>Ca(2+)</name>
        <dbReference type="ChEBI" id="CHEBI:29108"/>
        <label>1</label>
    </ligand>
</feature>
<dbReference type="CDD" id="cd04278">
    <property type="entry name" value="ZnMc_MMP"/>
    <property type="match status" value="1"/>
</dbReference>
<dbReference type="PRINTS" id="PR00138">
    <property type="entry name" value="MATRIXIN"/>
</dbReference>
<evidence type="ECO:0000256" key="3">
    <source>
        <dbReference type="ARBA" id="ARBA00022670"/>
    </source>
</evidence>
<dbReference type="GO" id="GO:0004222">
    <property type="term" value="F:metalloendopeptidase activity"/>
    <property type="evidence" value="ECO:0007669"/>
    <property type="project" value="InterPro"/>
</dbReference>
<feature type="binding site" description="in inhibited form" evidence="17">
    <location>
        <position position="277"/>
    </location>
    <ligand>
        <name>Zn(2+)</name>
        <dbReference type="ChEBI" id="CHEBI:29105"/>
        <label>2</label>
        <note>catalytic</note>
    </ligand>
</feature>
<keyword evidence="12" id="KW-0865">Zymogen</keyword>
<evidence type="ECO:0000256" key="12">
    <source>
        <dbReference type="ARBA" id="ARBA00023145"/>
    </source>
</evidence>
<dbReference type="PANTHER" id="PTHR10201">
    <property type="entry name" value="MATRIX METALLOPROTEINASE"/>
    <property type="match status" value="1"/>
</dbReference>
<dbReference type="Gene3D" id="4.10.1100.10">
    <property type="entry name" value="Transcription factor, SBP-box domain"/>
    <property type="match status" value="1"/>
</dbReference>
<feature type="binding site" evidence="17">
    <location>
        <position position="360"/>
    </location>
    <ligand>
        <name>Ca(2+)</name>
        <dbReference type="ChEBI" id="CHEBI:29108"/>
        <label>2</label>
    </ligand>
</feature>
<feature type="binding site" evidence="17">
    <location>
        <position position="400"/>
    </location>
    <ligand>
        <name>Ca(2+)</name>
        <dbReference type="ChEBI" id="CHEBI:29108"/>
        <label>3</label>
    </ligand>
</feature>
<dbReference type="GO" id="GO:0008270">
    <property type="term" value="F:zinc ion binding"/>
    <property type="evidence" value="ECO:0007669"/>
    <property type="project" value="UniProtKB-KW"/>
</dbReference>
<keyword evidence="14" id="KW-0325">Glycoprotein</keyword>
<dbReference type="InterPro" id="IPR033739">
    <property type="entry name" value="M10A_MMP"/>
</dbReference>
<comment type="subcellular location">
    <subcellularLocation>
        <location evidence="1">Nucleus</location>
    </subcellularLocation>
</comment>
<keyword evidence="8 17" id="KW-0862">Zinc</keyword>
<evidence type="ECO:0000256" key="16">
    <source>
        <dbReference type="PIRSR" id="PIRSR621190-1"/>
    </source>
</evidence>
<evidence type="ECO:0000256" key="8">
    <source>
        <dbReference type="ARBA" id="ARBA00022833"/>
    </source>
</evidence>
<evidence type="ECO:0000256" key="11">
    <source>
        <dbReference type="ARBA" id="ARBA00023125"/>
    </source>
</evidence>
<dbReference type="GO" id="GO:0030574">
    <property type="term" value="P:collagen catabolic process"/>
    <property type="evidence" value="ECO:0007669"/>
    <property type="project" value="TreeGrafter"/>
</dbReference>
<keyword evidence="7" id="KW-0378">Hydrolase</keyword>
<keyword evidence="15" id="KW-0539">Nucleus</keyword>
<dbReference type="Pfam" id="PF00413">
    <property type="entry name" value="Peptidase_M10"/>
    <property type="match status" value="1"/>
</dbReference>
<evidence type="ECO:0000256" key="19">
    <source>
        <dbReference type="SAM" id="MobiDB-lite"/>
    </source>
</evidence>
<dbReference type="PROSITE" id="PS51141">
    <property type="entry name" value="ZF_SBP"/>
    <property type="match status" value="1"/>
</dbReference>
<comment type="caution">
    <text evidence="21">The sequence shown here is derived from an EMBL/GenBank/DDBJ whole genome shotgun (WGS) entry which is preliminary data.</text>
</comment>
<feature type="binding site" evidence="17">
    <location>
        <position position="433"/>
    </location>
    <ligand>
        <name>Zn(2+)</name>
        <dbReference type="ChEBI" id="CHEBI:29105"/>
        <label>2</label>
        <note>catalytic</note>
    </ligand>
</feature>
<keyword evidence="6 18" id="KW-0863">Zinc-finger</keyword>
<evidence type="ECO:0000256" key="10">
    <source>
        <dbReference type="ARBA" id="ARBA00023049"/>
    </source>
</evidence>
<feature type="active site" evidence="16">
    <location>
        <position position="424"/>
    </location>
</feature>
<dbReference type="InterPro" id="IPR024079">
    <property type="entry name" value="MetalloPept_cat_dom_sf"/>
</dbReference>
<dbReference type="InterPro" id="IPR001818">
    <property type="entry name" value="Pept_M10_metallopeptidase"/>
</dbReference>
<dbReference type="InterPro" id="IPR002477">
    <property type="entry name" value="Peptidoglycan-bd-like"/>
</dbReference>
<dbReference type="Proteomes" id="UP000634136">
    <property type="component" value="Unassembled WGS sequence"/>
</dbReference>
<feature type="binding site" evidence="17">
    <location>
        <position position="370"/>
    </location>
    <ligand>
        <name>Zn(2+)</name>
        <dbReference type="ChEBI" id="CHEBI:29105"/>
        <label>1</label>
    </ligand>
</feature>
<evidence type="ECO:0000259" key="20">
    <source>
        <dbReference type="PROSITE" id="PS51141"/>
    </source>
</evidence>
<dbReference type="GO" id="GO:0005634">
    <property type="term" value="C:nucleus"/>
    <property type="evidence" value="ECO:0007669"/>
    <property type="project" value="UniProtKB-SubCell"/>
</dbReference>
<evidence type="ECO:0000313" key="22">
    <source>
        <dbReference type="Proteomes" id="UP000634136"/>
    </source>
</evidence>
<feature type="compositionally biased region" description="Polar residues" evidence="19">
    <location>
        <begin position="163"/>
        <end position="174"/>
    </location>
</feature>
<sequence length="520" mass="57728">MLSLDSFHCGPGLMVVPKSEDVGRPMDFPASRIGLNLGGRTYFSSEDDFVSRLYRRSRPAEVGSTSTPSNSPRCQAEGCNADLSHAKHYHRRHKVCEFHSKAATVMAAGLTQRFCQQCSRFHLLSEFDNGKRSCRKRLADHNRRRRKTQQPNQEILKSHLDNVSRSPPDSGTQAMSSVTVAVSPPDYFQQRAYQNPKASRGSHITGISHIKTYFSHFGYLPSSSSLHHNNYTGTTFSDDLFDAAFESALIRYQRNLGLGVTGRLDAGTLSSIITPRCGVPDKVIRRGNLHSTQHYEYFPGKPRWVRSETPMTLTYAVSPENTIHNLSSRDVKKAFKRAFSRWASVIPVSFVESEDYGFADIKIGFYNGDHGDGEPFDGVLGVLAHSFSPESGRLHLDAAETWAVDFRVEKSAVAVDLESVATHEIGHLLGLSHSSVKEAVMYPSLKPRDKRAELNIDDIKGVQSLYGSNPNFRYGSSLEYDDMSANNGACNNNLGGNLKKKMVGFFMFSLLGHALLCACL</sequence>
<dbReference type="AlphaFoldDB" id="A0A834XKJ6"/>
<dbReference type="SUPFAM" id="SSF55486">
    <property type="entry name" value="Metalloproteases ('zincins'), catalytic domain"/>
    <property type="match status" value="1"/>
</dbReference>
<evidence type="ECO:0000313" key="21">
    <source>
        <dbReference type="EMBL" id="KAF7844918.1"/>
    </source>
</evidence>
<feature type="binding site" evidence="17">
    <location>
        <position position="395"/>
    </location>
    <ligand>
        <name>Zn(2+)</name>
        <dbReference type="ChEBI" id="CHEBI:29105"/>
        <label>1</label>
    </ligand>
</feature>
<comment type="similarity">
    <text evidence="2">Belongs to the peptidase M10A family. Matrix metalloproteinases (MMPs) subfamily.</text>
</comment>
<dbReference type="PANTHER" id="PTHR10201:SF321">
    <property type="entry name" value="METALLOENDOPROTEINASE 4-MMP"/>
    <property type="match status" value="1"/>
</dbReference>
<evidence type="ECO:0000256" key="13">
    <source>
        <dbReference type="ARBA" id="ARBA00023163"/>
    </source>
</evidence>
<dbReference type="GO" id="GO:0031012">
    <property type="term" value="C:extracellular matrix"/>
    <property type="evidence" value="ECO:0007669"/>
    <property type="project" value="InterPro"/>
</dbReference>
<reference evidence="21" key="1">
    <citation type="submission" date="2020-09" db="EMBL/GenBank/DDBJ databases">
        <title>Genome-Enabled Discovery of Anthraquinone Biosynthesis in Senna tora.</title>
        <authorList>
            <person name="Kang S.-H."/>
            <person name="Pandey R.P."/>
            <person name="Lee C.-M."/>
            <person name="Sim J.-S."/>
            <person name="Jeong J.-T."/>
            <person name="Choi B.-S."/>
            <person name="Jung M."/>
            <person name="Ginzburg D."/>
            <person name="Zhao K."/>
            <person name="Won S.Y."/>
            <person name="Oh T.-J."/>
            <person name="Yu Y."/>
            <person name="Kim N.-H."/>
            <person name="Lee O.R."/>
            <person name="Lee T.-H."/>
            <person name="Bashyal P."/>
            <person name="Kim T.-S."/>
            <person name="Lee W.-H."/>
            <person name="Kawkins C."/>
            <person name="Kim C.-K."/>
            <person name="Kim J.S."/>
            <person name="Ahn B.O."/>
            <person name="Rhee S.Y."/>
            <person name="Sohng J.K."/>
        </authorList>
    </citation>
    <scope>NUCLEOTIDE SEQUENCE</scope>
    <source>
        <tissue evidence="21">Leaf</tissue>
    </source>
</reference>
<evidence type="ECO:0000256" key="6">
    <source>
        <dbReference type="ARBA" id="ARBA00022771"/>
    </source>
</evidence>
<feature type="binding site" evidence="17">
    <location>
        <position position="372"/>
    </location>
    <ligand>
        <name>Zn(2+)</name>
        <dbReference type="ChEBI" id="CHEBI:29105"/>
        <label>1</label>
    </ligand>
</feature>
<dbReference type="InterPro" id="IPR036893">
    <property type="entry name" value="SBP_sf"/>
</dbReference>
<dbReference type="GO" id="GO:0030198">
    <property type="term" value="P:extracellular matrix organization"/>
    <property type="evidence" value="ECO:0007669"/>
    <property type="project" value="TreeGrafter"/>
</dbReference>
<comment type="cofactor">
    <cofactor evidence="17">
        <name>Zn(2+)</name>
        <dbReference type="ChEBI" id="CHEBI:29105"/>
    </cofactor>
    <text evidence="17">Binds 2 Zn(2+) ions per subunit.</text>
</comment>
<keyword evidence="10" id="KW-0482">Metalloprotease</keyword>
<feature type="binding site" evidence="17">
    <location>
        <position position="397"/>
    </location>
    <ligand>
        <name>Ca(2+)</name>
        <dbReference type="ChEBI" id="CHEBI:29108"/>
        <label>3</label>
    </ligand>
</feature>
<feature type="binding site" evidence="17">
    <location>
        <position position="423"/>
    </location>
    <ligand>
        <name>Zn(2+)</name>
        <dbReference type="ChEBI" id="CHEBI:29105"/>
        <label>2</label>
        <note>catalytic</note>
    </ligand>
</feature>
<dbReference type="EMBL" id="JAAIUW010000001">
    <property type="protein sequence ID" value="KAF7844918.1"/>
    <property type="molecule type" value="Genomic_DNA"/>
</dbReference>